<dbReference type="AlphaFoldDB" id="A0A0D8ZP90"/>
<keyword evidence="2" id="KW-1185">Reference proteome</keyword>
<comment type="caution">
    <text evidence="1">The sequence shown here is derived from an EMBL/GenBank/DDBJ whole genome shotgun (WGS) entry which is preliminary data.</text>
</comment>
<proteinExistence type="predicted"/>
<name>A0A0D8ZP90_9CYAN</name>
<accession>A0A0D8ZP90</accession>
<dbReference type="Proteomes" id="UP000032452">
    <property type="component" value="Unassembled WGS sequence"/>
</dbReference>
<organism evidence="1 2">
    <name type="scientific">Aliterella atlantica CENA595</name>
    <dbReference type="NCBI Taxonomy" id="1618023"/>
    <lineage>
        <taxon>Bacteria</taxon>
        <taxon>Bacillati</taxon>
        <taxon>Cyanobacteriota</taxon>
        <taxon>Cyanophyceae</taxon>
        <taxon>Chroococcidiopsidales</taxon>
        <taxon>Aliterellaceae</taxon>
        <taxon>Aliterella</taxon>
    </lineage>
</organism>
<dbReference type="STRING" id="1618023.UH38_19305"/>
<evidence type="ECO:0000313" key="1">
    <source>
        <dbReference type="EMBL" id="KJH70289.1"/>
    </source>
</evidence>
<evidence type="ECO:0000313" key="2">
    <source>
        <dbReference type="Proteomes" id="UP000032452"/>
    </source>
</evidence>
<gene>
    <name evidence="1" type="ORF">UH38_19305</name>
</gene>
<reference evidence="1 2" key="1">
    <citation type="submission" date="2015-02" db="EMBL/GenBank/DDBJ databases">
        <title>Draft genome of a novel marine cyanobacterium (Chroococcales) isolated from South Atlantic Ocean.</title>
        <authorList>
            <person name="Rigonato J."/>
            <person name="Alvarenga D.O."/>
            <person name="Branco L.H."/>
            <person name="Varani A.M."/>
            <person name="Brandini F.P."/>
            <person name="Fiore M.F."/>
        </authorList>
    </citation>
    <scope>NUCLEOTIDE SEQUENCE [LARGE SCALE GENOMIC DNA]</scope>
    <source>
        <strain evidence="1 2">CENA595</strain>
    </source>
</reference>
<sequence length="60" mass="6781">MENISAWQAALKRFPHDFFDILKYFCKTGLSNDALYAIALHTISILTLISTSKDISLFGE</sequence>
<dbReference type="RefSeq" id="WP_045056312.1">
    <property type="nucleotide sequence ID" value="NZ_CAWMDP010000018.1"/>
</dbReference>
<dbReference type="EMBL" id="JYON01000025">
    <property type="protein sequence ID" value="KJH70289.1"/>
    <property type="molecule type" value="Genomic_DNA"/>
</dbReference>
<protein>
    <submittedName>
        <fullName evidence="1">Uncharacterized protein</fullName>
    </submittedName>
</protein>